<evidence type="ECO:0000256" key="1">
    <source>
        <dbReference type="ARBA" id="ARBA00004651"/>
    </source>
</evidence>
<dbReference type="GO" id="GO:0005886">
    <property type="term" value="C:plasma membrane"/>
    <property type="evidence" value="ECO:0007669"/>
    <property type="project" value="UniProtKB-SubCell"/>
</dbReference>
<dbReference type="Pfam" id="PF00528">
    <property type="entry name" value="BPD_transp_1"/>
    <property type="match status" value="1"/>
</dbReference>
<evidence type="ECO:0000256" key="4">
    <source>
        <dbReference type="ARBA" id="ARBA00022692"/>
    </source>
</evidence>
<dbReference type="SUPFAM" id="SSF161098">
    <property type="entry name" value="MetI-like"/>
    <property type="match status" value="1"/>
</dbReference>
<feature type="transmembrane region" description="Helical" evidence="7">
    <location>
        <begin position="12"/>
        <end position="34"/>
    </location>
</feature>
<gene>
    <name evidence="8" type="ORF">C7450_1156</name>
</gene>
<feature type="transmembrane region" description="Helical" evidence="7">
    <location>
        <begin position="185"/>
        <end position="207"/>
    </location>
</feature>
<dbReference type="PANTHER" id="PTHR43744">
    <property type="entry name" value="ABC TRANSPORTER PERMEASE PROTEIN MG189-RELATED-RELATED"/>
    <property type="match status" value="1"/>
</dbReference>
<reference evidence="8 9" key="1">
    <citation type="submission" date="2018-05" db="EMBL/GenBank/DDBJ databases">
        <title>Genomic Encyclopedia of Type Strains, Phase IV (KMG-IV): sequencing the most valuable type-strain genomes for metagenomic binning, comparative biology and taxonomic classification.</title>
        <authorList>
            <person name="Goeker M."/>
        </authorList>
    </citation>
    <scope>NUCLEOTIDE SEQUENCE [LARGE SCALE GENOMIC DNA]</scope>
    <source>
        <strain evidence="8 9">DSM 6462</strain>
    </source>
</reference>
<dbReference type="Proteomes" id="UP000248021">
    <property type="component" value="Unassembled WGS sequence"/>
</dbReference>
<dbReference type="CDD" id="cd06261">
    <property type="entry name" value="TM_PBP2"/>
    <property type="match status" value="1"/>
</dbReference>
<keyword evidence="3" id="KW-1003">Cell membrane</keyword>
<keyword evidence="4 7" id="KW-0812">Transmembrane</keyword>
<dbReference type="AlphaFoldDB" id="A0A2V3TW14"/>
<dbReference type="OrthoDB" id="9815445at2"/>
<dbReference type="EMBL" id="QJJK01000015">
    <property type="protein sequence ID" value="PXW52807.1"/>
    <property type="molecule type" value="Genomic_DNA"/>
</dbReference>
<evidence type="ECO:0000256" key="2">
    <source>
        <dbReference type="ARBA" id="ARBA00022448"/>
    </source>
</evidence>
<evidence type="ECO:0000256" key="6">
    <source>
        <dbReference type="ARBA" id="ARBA00023136"/>
    </source>
</evidence>
<name>A0A2V3TW14_9HYPH</name>
<evidence type="ECO:0000313" key="8">
    <source>
        <dbReference type="EMBL" id="PXW52807.1"/>
    </source>
</evidence>
<comment type="caution">
    <text evidence="8">The sequence shown here is derived from an EMBL/GenBank/DDBJ whole genome shotgun (WGS) entry which is preliminary data.</text>
</comment>
<dbReference type="PANTHER" id="PTHR43744:SF12">
    <property type="entry name" value="ABC TRANSPORTER PERMEASE PROTEIN MG189-RELATED"/>
    <property type="match status" value="1"/>
</dbReference>
<protein>
    <submittedName>
        <fullName evidence="8">Carbohydrate ABC transporter membrane protein 2 (CUT1 family)</fullName>
    </submittedName>
</protein>
<keyword evidence="2 7" id="KW-0813">Transport</keyword>
<evidence type="ECO:0000256" key="7">
    <source>
        <dbReference type="RuleBase" id="RU363032"/>
    </source>
</evidence>
<comment type="subcellular location">
    <subcellularLocation>
        <location evidence="1 7">Cell membrane</location>
        <topology evidence="1 7">Multi-pass membrane protein</topology>
    </subcellularLocation>
</comment>
<sequence length="281" mass="31010">MTTHAGETRSRIMQAGIHIALAAGAVFMLLPFWLMLRTSFTAPDQIFSGNVLTLTHFSLDNYARVFAEVPLLRYYLNGFVVVGTIFLGQVVICVPAAYALSRLRFAGRELGLWIVLAAMMVPYHATAIPIYVLLSQFGLINTHGALILPFIGSAFSVFLLRQFFLSIPQSVFESARLDGASPYRILIHIVFPMARPAIITFGILSFVSHWNDYFWPSFVLRNDFAATVPFGIVRFLDQELGADYGPQMAAATLTVLPLLIGFLIAQRQLIAGIAMSSGQVD</sequence>
<comment type="similarity">
    <text evidence="7">Belongs to the binding-protein-dependent transport system permease family.</text>
</comment>
<dbReference type="PROSITE" id="PS50928">
    <property type="entry name" value="ABC_TM1"/>
    <property type="match status" value="1"/>
</dbReference>
<keyword evidence="6 7" id="KW-0472">Membrane</keyword>
<evidence type="ECO:0000313" key="9">
    <source>
        <dbReference type="Proteomes" id="UP000248021"/>
    </source>
</evidence>
<keyword evidence="9" id="KW-1185">Reference proteome</keyword>
<dbReference type="InterPro" id="IPR000515">
    <property type="entry name" value="MetI-like"/>
</dbReference>
<dbReference type="InterPro" id="IPR035906">
    <property type="entry name" value="MetI-like_sf"/>
</dbReference>
<evidence type="ECO:0000256" key="5">
    <source>
        <dbReference type="ARBA" id="ARBA00022989"/>
    </source>
</evidence>
<dbReference type="RefSeq" id="WP_110377796.1">
    <property type="nucleotide sequence ID" value="NZ_CAKNFM010000006.1"/>
</dbReference>
<feature type="transmembrane region" description="Helical" evidence="7">
    <location>
        <begin position="110"/>
        <end position="134"/>
    </location>
</feature>
<organism evidence="8 9">
    <name type="scientific">Chelatococcus asaccharovorans</name>
    <dbReference type="NCBI Taxonomy" id="28210"/>
    <lineage>
        <taxon>Bacteria</taxon>
        <taxon>Pseudomonadati</taxon>
        <taxon>Pseudomonadota</taxon>
        <taxon>Alphaproteobacteria</taxon>
        <taxon>Hyphomicrobiales</taxon>
        <taxon>Chelatococcaceae</taxon>
        <taxon>Chelatococcus</taxon>
    </lineage>
</organism>
<evidence type="ECO:0000256" key="3">
    <source>
        <dbReference type="ARBA" id="ARBA00022475"/>
    </source>
</evidence>
<feature type="transmembrane region" description="Helical" evidence="7">
    <location>
        <begin position="146"/>
        <end position="164"/>
    </location>
</feature>
<accession>A0A2V3TW14</accession>
<dbReference type="GO" id="GO:0055085">
    <property type="term" value="P:transmembrane transport"/>
    <property type="evidence" value="ECO:0007669"/>
    <property type="project" value="InterPro"/>
</dbReference>
<proteinExistence type="inferred from homology"/>
<dbReference type="Gene3D" id="1.10.3720.10">
    <property type="entry name" value="MetI-like"/>
    <property type="match status" value="1"/>
</dbReference>
<feature type="transmembrane region" description="Helical" evidence="7">
    <location>
        <begin position="74"/>
        <end position="98"/>
    </location>
</feature>
<keyword evidence="5 7" id="KW-1133">Transmembrane helix</keyword>
<feature type="transmembrane region" description="Helical" evidence="7">
    <location>
        <begin position="244"/>
        <end position="265"/>
    </location>
</feature>